<accession>A0A3E3I3W4</accession>
<dbReference type="PROSITE" id="PS50110">
    <property type="entry name" value="RESPONSE_REGULATORY"/>
    <property type="match status" value="1"/>
</dbReference>
<organism evidence="6 7">
    <name type="scientific">Eisenbergiella massiliensis</name>
    <dbReference type="NCBI Taxonomy" id="1720294"/>
    <lineage>
        <taxon>Bacteria</taxon>
        <taxon>Bacillati</taxon>
        <taxon>Bacillota</taxon>
        <taxon>Clostridia</taxon>
        <taxon>Lachnospirales</taxon>
        <taxon>Lachnospiraceae</taxon>
        <taxon>Eisenbergiella</taxon>
    </lineage>
</organism>
<evidence type="ECO:0000259" key="4">
    <source>
        <dbReference type="PROSITE" id="PS50110"/>
    </source>
</evidence>
<gene>
    <name evidence="6" type="ORF">DXC51_13170</name>
</gene>
<dbReference type="Gene3D" id="3.40.50.2300">
    <property type="match status" value="1"/>
</dbReference>
<name>A0A3E3I3W4_9FIRM</name>
<dbReference type="SUPFAM" id="SSF52172">
    <property type="entry name" value="CheY-like"/>
    <property type="match status" value="1"/>
</dbReference>
<evidence type="ECO:0000313" key="7">
    <source>
        <dbReference type="Proteomes" id="UP000260812"/>
    </source>
</evidence>
<feature type="domain" description="HTH LytTR-type" evidence="5">
    <location>
        <begin position="130"/>
        <end position="231"/>
    </location>
</feature>
<dbReference type="Proteomes" id="UP000260812">
    <property type="component" value="Unassembled WGS sequence"/>
</dbReference>
<dbReference type="InterPro" id="IPR007492">
    <property type="entry name" value="LytTR_DNA-bd_dom"/>
</dbReference>
<reference evidence="6" key="1">
    <citation type="submission" date="2018-08" db="EMBL/GenBank/DDBJ databases">
        <title>A genome reference for cultivated species of the human gut microbiota.</title>
        <authorList>
            <person name="Zou Y."/>
            <person name="Xue W."/>
            <person name="Luo G."/>
        </authorList>
    </citation>
    <scope>NUCLEOTIDE SEQUENCE [LARGE SCALE GENOMIC DNA]</scope>
    <source>
        <strain evidence="6">TF05-5AC</strain>
    </source>
</reference>
<dbReference type="GO" id="GO:0003677">
    <property type="term" value="F:DNA binding"/>
    <property type="evidence" value="ECO:0007669"/>
    <property type="project" value="UniProtKB-KW"/>
</dbReference>
<feature type="modified residue" description="4-aspartylphosphate" evidence="3">
    <location>
        <position position="57"/>
    </location>
</feature>
<comment type="function">
    <text evidence="2">May play the central regulatory role in sporulation. It may be an element of the effector pathway responsible for the activation of sporulation genes in response to nutritional stress. Spo0A may act in concert with spo0H (a sigma factor) to control the expression of some genes that are critical to the sporulation process.</text>
</comment>
<dbReference type="InterPro" id="IPR011006">
    <property type="entry name" value="CheY-like_superfamily"/>
</dbReference>
<evidence type="ECO:0000259" key="5">
    <source>
        <dbReference type="PROSITE" id="PS50930"/>
    </source>
</evidence>
<evidence type="ECO:0000313" key="6">
    <source>
        <dbReference type="EMBL" id="RGE59752.1"/>
    </source>
</evidence>
<dbReference type="PANTHER" id="PTHR37299">
    <property type="entry name" value="TRANSCRIPTIONAL REGULATOR-RELATED"/>
    <property type="match status" value="1"/>
</dbReference>
<evidence type="ECO:0000256" key="2">
    <source>
        <dbReference type="ARBA" id="ARBA00024867"/>
    </source>
</evidence>
<dbReference type="InterPro" id="IPR046947">
    <property type="entry name" value="LytR-like"/>
</dbReference>
<dbReference type="RefSeq" id="WP_021635090.1">
    <property type="nucleotide sequence ID" value="NZ_CANNOQ010000146.1"/>
</dbReference>
<dbReference type="InterPro" id="IPR001789">
    <property type="entry name" value="Sig_transdc_resp-reg_receiver"/>
</dbReference>
<dbReference type="AlphaFoldDB" id="A0A3E3I3W4"/>
<dbReference type="PROSITE" id="PS50930">
    <property type="entry name" value="HTH_LYTTR"/>
    <property type="match status" value="1"/>
</dbReference>
<feature type="domain" description="Response regulatory" evidence="4">
    <location>
        <begin position="2"/>
        <end position="120"/>
    </location>
</feature>
<dbReference type="SMART" id="SM00448">
    <property type="entry name" value="REC"/>
    <property type="match status" value="1"/>
</dbReference>
<evidence type="ECO:0000256" key="1">
    <source>
        <dbReference type="ARBA" id="ARBA00018672"/>
    </source>
</evidence>
<sequence length="243" mass="27872">MKIAICDDEKIYRDLMESYIEAWAKERGRTAALFPFSNGEELLKSREENSYDVVLLDIQMPGIDGMSIARQLREAGDETCLLFITGYEEYMAEGYEVEAFRYLLKPVKEEKLWEALDRFCLRKRKTPECLVAETGEGRKRVAVKEITFIEAFAHNCELHTVKGGIEVKTGISELEKQAKEFGLPLFRCHRSYMVNIAQVTGIEKDAAVLADGGRIPVSRRMYHDLNQAFIRFFSRGGNEWPHG</sequence>
<keyword evidence="3" id="KW-0597">Phosphoprotein</keyword>
<dbReference type="GO" id="GO:0000156">
    <property type="term" value="F:phosphorelay response regulator activity"/>
    <property type="evidence" value="ECO:0007669"/>
    <property type="project" value="InterPro"/>
</dbReference>
<dbReference type="SMART" id="SM00850">
    <property type="entry name" value="LytTR"/>
    <property type="match status" value="1"/>
</dbReference>
<dbReference type="PANTHER" id="PTHR37299:SF1">
    <property type="entry name" value="STAGE 0 SPORULATION PROTEIN A HOMOLOG"/>
    <property type="match status" value="1"/>
</dbReference>
<dbReference type="GeneID" id="97987796"/>
<comment type="caution">
    <text evidence="6">The sequence shown here is derived from an EMBL/GenBank/DDBJ whole genome shotgun (WGS) entry which is preliminary data.</text>
</comment>
<protein>
    <recommendedName>
        <fullName evidence="1">Stage 0 sporulation protein A homolog</fullName>
    </recommendedName>
</protein>
<evidence type="ECO:0000256" key="3">
    <source>
        <dbReference type="PROSITE-ProRule" id="PRU00169"/>
    </source>
</evidence>
<dbReference type="Pfam" id="PF04397">
    <property type="entry name" value="LytTR"/>
    <property type="match status" value="1"/>
</dbReference>
<dbReference type="EMBL" id="QVLV01000008">
    <property type="protein sequence ID" value="RGE59752.1"/>
    <property type="molecule type" value="Genomic_DNA"/>
</dbReference>
<keyword evidence="7" id="KW-1185">Reference proteome</keyword>
<dbReference type="Gene3D" id="2.40.50.1020">
    <property type="entry name" value="LytTr DNA-binding domain"/>
    <property type="match status" value="1"/>
</dbReference>
<dbReference type="Pfam" id="PF00072">
    <property type="entry name" value="Response_reg"/>
    <property type="match status" value="1"/>
</dbReference>
<keyword evidence="6" id="KW-0238">DNA-binding</keyword>
<proteinExistence type="predicted"/>